<dbReference type="SMART" id="SM00342">
    <property type="entry name" value="HTH_ARAC"/>
    <property type="match status" value="1"/>
</dbReference>
<evidence type="ECO:0000313" key="5">
    <source>
        <dbReference type="EMBL" id="MFC5406149.1"/>
    </source>
</evidence>
<dbReference type="PANTHER" id="PTHR47504:SF5">
    <property type="entry name" value="RIGHT ORIGIN-BINDING PROTEIN"/>
    <property type="match status" value="1"/>
</dbReference>
<protein>
    <submittedName>
        <fullName evidence="5">Helix-turn-helix domain-containing protein</fullName>
    </submittedName>
</protein>
<feature type="domain" description="HTH araC/xylS-type" evidence="4">
    <location>
        <begin position="8"/>
        <end position="106"/>
    </location>
</feature>
<proteinExistence type="predicted"/>
<evidence type="ECO:0000256" key="1">
    <source>
        <dbReference type="ARBA" id="ARBA00023015"/>
    </source>
</evidence>
<dbReference type="InterPro" id="IPR018062">
    <property type="entry name" value="HTH_AraC-typ_CS"/>
</dbReference>
<dbReference type="SUPFAM" id="SSF46689">
    <property type="entry name" value="Homeodomain-like"/>
    <property type="match status" value="2"/>
</dbReference>
<dbReference type="PROSITE" id="PS01124">
    <property type="entry name" value="HTH_ARAC_FAMILY_2"/>
    <property type="match status" value="1"/>
</dbReference>
<dbReference type="Proteomes" id="UP001596113">
    <property type="component" value="Unassembled WGS sequence"/>
</dbReference>
<evidence type="ECO:0000256" key="2">
    <source>
        <dbReference type="ARBA" id="ARBA00023125"/>
    </source>
</evidence>
<gene>
    <name evidence="5" type="ORF">ACFPOF_25700</name>
</gene>
<name>A0ABW0HYR9_9BACL</name>
<dbReference type="InterPro" id="IPR011256">
    <property type="entry name" value="Reg_factor_effector_dom_sf"/>
</dbReference>
<evidence type="ECO:0000256" key="3">
    <source>
        <dbReference type="ARBA" id="ARBA00023163"/>
    </source>
</evidence>
<sequence>MSYQQSVQRTIDYIEAHLDEEIDLASLAEASYLSVAQLYRVFCALTGHPVKDYIRKRRMSVAANRLRNSKCTIEELAWESRFESYHSFSKAFKKIVGLTPAAYRQADIYFSFEPIKLHEQVTYLEDREQIERFPDVKVIRFAPEKAYAFLHVSEREVGMENAAFQVVIELMGAHMSKVAAKMRIFGHNVDLPETDGKLRYGYKILVICEEGSIEHEAFTEESFIGGLYAVRKIAARSPKIVQDGWNRLLAEWLPKSTFDIGTHPYIEEFIAYNRKVTRMNLYLPVQRKLRNEPIEVVNRPLVETFFFRGYGAEAQEDAERRLIDWYERQLDGKRLRKGNYYMSYDYGAGDSEETWWENGFLTAQEDMLWTGLERKHMGAGLYACCVSKSYGLMTGVLDTMHRWIAVSAKYRFDDDRQWYAEYHVLADRDIERDTLVKVYIPILLKEEAAEDGKRSFEKDKSGRL</sequence>
<comment type="caution">
    <text evidence="5">The sequence shown here is derived from an EMBL/GenBank/DDBJ whole genome shotgun (WGS) entry which is preliminary data.</text>
</comment>
<evidence type="ECO:0000313" key="6">
    <source>
        <dbReference type="Proteomes" id="UP001596113"/>
    </source>
</evidence>
<reference evidence="6" key="1">
    <citation type="journal article" date="2019" name="Int. J. Syst. Evol. Microbiol.">
        <title>The Global Catalogue of Microorganisms (GCM) 10K type strain sequencing project: providing services to taxonomists for standard genome sequencing and annotation.</title>
        <authorList>
            <consortium name="The Broad Institute Genomics Platform"/>
            <consortium name="The Broad Institute Genome Sequencing Center for Infectious Disease"/>
            <person name="Wu L."/>
            <person name="Ma J."/>
        </authorList>
    </citation>
    <scope>NUCLEOTIDE SEQUENCE [LARGE SCALE GENOMIC DNA]</scope>
    <source>
        <strain evidence="6">CGMCC 1.18575</strain>
    </source>
</reference>
<dbReference type="Gene3D" id="1.10.10.60">
    <property type="entry name" value="Homeodomain-like"/>
    <property type="match status" value="2"/>
</dbReference>
<dbReference type="InterPro" id="IPR009057">
    <property type="entry name" value="Homeodomain-like_sf"/>
</dbReference>
<accession>A0ABW0HYR9</accession>
<dbReference type="RefSeq" id="WP_378138078.1">
    <property type="nucleotide sequence ID" value="NZ_JBHSMI010000052.1"/>
</dbReference>
<dbReference type="Pfam" id="PF12833">
    <property type="entry name" value="HTH_18"/>
    <property type="match status" value="1"/>
</dbReference>
<keyword evidence="6" id="KW-1185">Reference proteome</keyword>
<dbReference type="PROSITE" id="PS00041">
    <property type="entry name" value="HTH_ARAC_FAMILY_1"/>
    <property type="match status" value="1"/>
</dbReference>
<dbReference type="InterPro" id="IPR018060">
    <property type="entry name" value="HTH_AraC"/>
</dbReference>
<keyword evidence="2" id="KW-0238">DNA-binding</keyword>
<dbReference type="PANTHER" id="PTHR47504">
    <property type="entry name" value="RIGHT ORIGIN-BINDING PROTEIN"/>
    <property type="match status" value="1"/>
</dbReference>
<evidence type="ECO:0000259" key="4">
    <source>
        <dbReference type="PROSITE" id="PS01124"/>
    </source>
</evidence>
<keyword evidence="1" id="KW-0805">Transcription regulation</keyword>
<dbReference type="Pfam" id="PF14526">
    <property type="entry name" value="Cass2"/>
    <property type="match status" value="1"/>
</dbReference>
<organism evidence="5 6">
    <name type="scientific">Cohnella soli</name>
    <dbReference type="NCBI Taxonomy" id="425005"/>
    <lineage>
        <taxon>Bacteria</taxon>
        <taxon>Bacillati</taxon>
        <taxon>Bacillota</taxon>
        <taxon>Bacilli</taxon>
        <taxon>Bacillales</taxon>
        <taxon>Paenibacillaceae</taxon>
        <taxon>Cohnella</taxon>
    </lineage>
</organism>
<dbReference type="Gene3D" id="3.20.80.10">
    <property type="entry name" value="Regulatory factor, effector binding domain"/>
    <property type="match status" value="1"/>
</dbReference>
<keyword evidence="3" id="KW-0804">Transcription</keyword>
<dbReference type="InterPro" id="IPR050959">
    <property type="entry name" value="MarA-like"/>
</dbReference>
<dbReference type="SUPFAM" id="SSF55136">
    <property type="entry name" value="Probable bacterial effector-binding domain"/>
    <property type="match status" value="1"/>
</dbReference>
<dbReference type="InterPro" id="IPR029441">
    <property type="entry name" value="Cass2"/>
</dbReference>
<dbReference type="EMBL" id="JBHSMI010000052">
    <property type="protein sequence ID" value="MFC5406149.1"/>
    <property type="molecule type" value="Genomic_DNA"/>
</dbReference>